<organism evidence="5">
    <name type="scientific">Brassica campestris</name>
    <name type="common">Field mustard</name>
    <dbReference type="NCBI Taxonomy" id="3711"/>
    <lineage>
        <taxon>Eukaryota</taxon>
        <taxon>Viridiplantae</taxon>
        <taxon>Streptophyta</taxon>
        <taxon>Embryophyta</taxon>
        <taxon>Tracheophyta</taxon>
        <taxon>Spermatophyta</taxon>
        <taxon>Magnoliopsida</taxon>
        <taxon>eudicotyledons</taxon>
        <taxon>Gunneridae</taxon>
        <taxon>Pentapetalae</taxon>
        <taxon>rosids</taxon>
        <taxon>malvids</taxon>
        <taxon>Brassicales</taxon>
        <taxon>Brassicaceae</taxon>
        <taxon>Brassiceae</taxon>
        <taxon>Brassica</taxon>
    </lineage>
</organism>
<dbReference type="GO" id="GO:0005524">
    <property type="term" value="F:ATP binding"/>
    <property type="evidence" value="ECO:0007669"/>
    <property type="project" value="UniProtKB-KW"/>
</dbReference>
<feature type="domain" description="Helitron helicase-like" evidence="3">
    <location>
        <begin position="274"/>
        <end position="459"/>
    </location>
</feature>
<keyword evidence="1" id="KW-0378">Hydrolase</keyword>
<dbReference type="GO" id="GO:0006310">
    <property type="term" value="P:DNA recombination"/>
    <property type="evidence" value="ECO:0007669"/>
    <property type="project" value="UniProtKB-KW"/>
</dbReference>
<keyword evidence="1" id="KW-0233">DNA recombination</keyword>
<accession>A0A397L2K6</accession>
<evidence type="ECO:0000259" key="4">
    <source>
        <dbReference type="Pfam" id="PF21530"/>
    </source>
</evidence>
<evidence type="ECO:0000259" key="3">
    <source>
        <dbReference type="Pfam" id="PF14214"/>
    </source>
</evidence>
<dbReference type="PANTHER" id="PTHR10492">
    <property type="match status" value="1"/>
</dbReference>
<evidence type="ECO:0000313" key="5">
    <source>
        <dbReference type="EMBL" id="RIA05759.1"/>
    </source>
</evidence>
<comment type="cofactor">
    <cofactor evidence="1">
        <name>Mg(2+)</name>
        <dbReference type="ChEBI" id="CHEBI:18420"/>
    </cofactor>
</comment>
<dbReference type="CDD" id="cd18809">
    <property type="entry name" value="SF1_C_RecD"/>
    <property type="match status" value="1"/>
</dbReference>
<sequence>MWFGERINKRVKKTQPVFTMCCKQGKVKLPLLKTPPATLLALFYNGDEKSKHFREFIRAYNMMFSFTSLGGKVNHSVNNGKGPYVFQLCGENYHRIGDLLPGPNKDPAFLQLYIHDTVNEIQNRIKAYSKTGSATSLDESIVGLLKKMLDAHNPHVKALRSAREKFDVTKPTEGLRLRLPSDRYADGRTHNLPTANEVAGLIPGDFNIGLNTRDIIIESRSGKLHRISELHPAYLPLQYPLLFPYGEDGFRLGIDIGFVDTAGRKRKTVTMREYFAFRIQEREGESPTITMAGRLFQQFLVDVYTMIETNRLRYLFFNQKNLRSENFDNIQKAADQGDCNLADQGKRIFIPSSFTGGKRYMMQHYLDAMATCKYYGYPDIFITITCNPKWPEVTRYLQKHNLKSEDRPDICCRVFKMKLDGLIHHLTKKGEKGTFGKVNSALYTIEFKKRGLPHAHMVLFLHPDSKMPTGEDIDKYISAELPDKDLEPYLYEVVGDSMIHGPCGPANKSNVCMIDGKCSKFFPKPFSAVTKVDDAGFPIYKRREDGRMVHKKGFDCDNRYVVPYNKDLSLRYRAHINVEWCNQTRSIKYLFKYITKGPDYVNASVGRDDDDDDIVDEIKKHYSCRYVSACEGTWRTLAFPTHYRTTPVEKLSFHLPGQQLVVYNEDDPVEEVLNRISVGKSKFVAWMEANKIYPEAKNLTYADFPSYFVWHLKTRMWKPRRRGFAIGRITYVPPSLGEVYYLRVLLNIVKGPTSFEEIKTVDGIIHKTFKDACYALGLLDDDREYIEAIKEASLWSSGKYLRRLFSVILLSKSVTTPENVWNATWEILSEDILYNQRKKKKNPHLTLSEDQIKSLALWEIESLLRINGSSLEFFKGMPRPDAYAYDSDVNTLISDELNYNHDEQREKHRELLAKITDEQRAVYQEILDAVNGDKGGMFFVYGFGGTGKTFLWNILGAAIRSLGEIILNVASSGIAALLLPGGRTAHSRFGIPINVHDFTTCTMTKGSDQAELVQQAKLIIWDEAPMMSRHCFETLDRSLRDIMGCNEPFGGKVVVFGGDFRQILPVVTDGGRVETVLASLNSSYLWNSCKVLRLTKNMRLMAGITDTEAKELEAFSKWILDIGDGNINQPNDGEVDIDIPEDLLITECENPIEAIVNEVYGTSFAEKRDPKFFKERAILSPRNQDVDSTNEYMLSQLSGEEKIYLSSDGIDKSDKGPKDTMCYSQEFLNSIKISGLPNHSLKLKVGAIIMLLRNIDPQGGLCNGTRLQITQLADHVIEARMITGNRTDREGGERVLIPRMFVSPPETRFPFRMRRRQFPVAVAFAMTINKSQGQTLEKVGLYLPRPVFTHGQLYVAVSRVKSRSGLKILITDKHGKPQKKTMNVVYKEIFQNID</sequence>
<gene>
    <name evidence="5" type="ORF">BRARA_K01563</name>
</gene>
<dbReference type="Pfam" id="PF14214">
    <property type="entry name" value="Helitron_like_N"/>
    <property type="match status" value="1"/>
</dbReference>
<keyword evidence="1" id="KW-0227">DNA damage</keyword>
<dbReference type="Pfam" id="PF05970">
    <property type="entry name" value="PIF1"/>
    <property type="match status" value="1"/>
</dbReference>
<feature type="domain" description="DNA helicase Pif1-like DEAD-box helicase" evidence="2">
    <location>
        <begin position="915"/>
        <end position="1132"/>
    </location>
</feature>
<dbReference type="GO" id="GO:0006281">
    <property type="term" value="P:DNA repair"/>
    <property type="evidence" value="ECO:0007669"/>
    <property type="project" value="UniProtKB-KW"/>
</dbReference>
<comment type="catalytic activity">
    <reaction evidence="1">
        <text>ATP + H2O = ADP + phosphate + H(+)</text>
        <dbReference type="Rhea" id="RHEA:13065"/>
        <dbReference type="ChEBI" id="CHEBI:15377"/>
        <dbReference type="ChEBI" id="CHEBI:15378"/>
        <dbReference type="ChEBI" id="CHEBI:30616"/>
        <dbReference type="ChEBI" id="CHEBI:43474"/>
        <dbReference type="ChEBI" id="CHEBI:456216"/>
        <dbReference type="EC" id="5.6.2.3"/>
    </reaction>
</comment>
<dbReference type="Proteomes" id="UP000264353">
    <property type="component" value="Unassembled WGS sequence"/>
</dbReference>
<dbReference type="Gene3D" id="3.40.50.300">
    <property type="entry name" value="P-loop containing nucleotide triphosphate hydrolases"/>
    <property type="match status" value="2"/>
</dbReference>
<evidence type="ECO:0000259" key="2">
    <source>
        <dbReference type="Pfam" id="PF05970"/>
    </source>
</evidence>
<name>A0A397L2K6_BRACM</name>
<dbReference type="EMBL" id="KZ863683">
    <property type="protein sequence ID" value="RIA05759.1"/>
    <property type="molecule type" value="Genomic_DNA"/>
</dbReference>
<keyword evidence="1" id="KW-0547">Nucleotide-binding</keyword>
<dbReference type="InterPro" id="IPR025476">
    <property type="entry name" value="Helitron_helicase-like"/>
</dbReference>
<dbReference type="GO" id="GO:0000723">
    <property type="term" value="P:telomere maintenance"/>
    <property type="evidence" value="ECO:0007669"/>
    <property type="project" value="InterPro"/>
</dbReference>
<dbReference type="Pfam" id="PF21530">
    <property type="entry name" value="Pif1_2B_dom"/>
    <property type="match status" value="1"/>
</dbReference>
<proteinExistence type="inferred from homology"/>
<dbReference type="InterPro" id="IPR027417">
    <property type="entry name" value="P-loop_NTPase"/>
</dbReference>
<dbReference type="PANTHER" id="PTHR10492:SF101">
    <property type="entry name" value="ATP-DEPENDENT DNA HELICASE"/>
    <property type="match status" value="1"/>
</dbReference>
<dbReference type="InterPro" id="IPR049163">
    <property type="entry name" value="Pif1-like_2B_dom"/>
</dbReference>
<dbReference type="GO" id="GO:0016887">
    <property type="term" value="F:ATP hydrolysis activity"/>
    <property type="evidence" value="ECO:0007669"/>
    <property type="project" value="RHEA"/>
</dbReference>
<keyword evidence="1" id="KW-0234">DNA repair</keyword>
<keyword evidence="1" id="KW-0347">Helicase</keyword>
<evidence type="ECO:0000256" key="1">
    <source>
        <dbReference type="RuleBase" id="RU363044"/>
    </source>
</evidence>
<dbReference type="InterPro" id="IPR010285">
    <property type="entry name" value="DNA_helicase_pif1-like_DEAD"/>
</dbReference>
<dbReference type="SUPFAM" id="SSF52540">
    <property type="entry name" value="P-loop containing nucleoside triphosphate hydrolases"/>
    <property type="match status" value="2"/>
</dbReference>
<dbReference type="EC" id="5.6.2.3" evidence="1"/>
<feature type="domain" description="DNA helicase Pif1-like 2B" evidence="4">
    <location>
        <begin position="1226"/>
        <end position="1272"/>
    </location>
</feature>
<keyword evidence="1" id="KW-0067">ATP-binding</keyword>
<reference evidence="5" key="1">
    <citation type="submission" date="2018-06" db="EMBL/GenBank/DDBJ databases">
        <title>WGS assembly of Brassica rapa FPsc.</title>
        <authorList>
            <person name="Bowman J."/>
            <person name="Kohchi T."/>
            <person name="Yamato K."/>
            <person name="Jenkins J."/>
            <person name="Shu S."/>
            <person name="Ishizaki K."/>
            <person name="Yamaoka S."/>
            <person name="Nishihama R."/>
            <person name="Nakamura Y."/>
            <person name="Berger F."/>
            <person name="Adam C."/>
            <person name="Aki S."/>
            <person name="Althoff F."/>
            <person name="Araki T."/>
            <person name="Arteaga-Vazquez M."/>
            <person name="Balasubrmanian S."/>
            <person name="Bauer D."/>
            <person name="Boehm C."/>
            <person name="Briginshaw L."/>
            <person name="Caballero-Perez J."/>
            <person name="Catarino B."/>
            <person name="Chen F."/>
            <person name="Chiyoda S."/>
            <person name="Chovatia M."/>
            <person name="Davies K."/>
            <person name="Delmans M."/>
            <person name="Demura T."/>
            <person name="Dierschke T."/>
            <person name="Dolan L."/>
            <person name="Dorantes-Acosta A."/>
            <person name="Eklund D."/>
            <person name="Florent S."/>
            <person name="Flores-Sandoval E."/>
            <person name="Fujiyama A."/>
            <person name="Fukuzawa H."/>
            <person name="Galik B."/>
            <person name="Grimanelli D."/>
            <person name="Grimwood J."/>
            <person name="Grossniklaus U."/>
            <person name="Hamada T."/>
            <person name="Haseloff J."/>
            <person name="Hetherington A."/>
            <person name="Higo A."/>
            <person name="Hirakawa Y."/>
            <person name="Hundley H."/>
            <person name="Ikeda Y."/>
            <person name="Inoue K."/>
            <person name="Inoue S."/>
            <person name="Ishida S."/>
            <person name="Jia Q."/>
            <person name="Kakita M."/>
            <person name="Kanazawa T."/>
            <person name="Kawai Y."/>
            <person name="Kawashima T."/>
            <person name="Kennedy M."/>
            <person name="Kinose K."/>
            <person name="Kinoshita T."/>
            <person name="Kohara Y."/>
            <person name="Koide E."/>
            <person name="Komatsu K."/>
            <person name="Kopischke S."/>
            <person name="Kubo M."/>
            <person name="Kyozuka J."/>
            <person name="Lagercrantz U."/>
            <person name="Lin S."/>
            <person name="Lindquist E."/>
            <person name="Lipzen A."/>
            <person name="Lu C."/>
            <person name="Luna E."/>
            <person name="Martienssen R."/>
            <person name="Minamino N."/>
            <person name="Mizutani M."/>
            <person name="Mizutani M."/>
            <person name="Mochizuki N."/>
            <person name="Monte I."/>
            <person name="Mosher R."/>
            <person name="Nagasaki H."/>
            <person name="Nakagami H."/>
            <person name="Naramoto S."/>
            <person name="Nishitani K."/>
            <person name="Ohtani M."/>
            <person name="Okamoto T."/>
            <person name="Okumura M."/>
            <person name="Phillips J."/>
            <person name="Pollak B."/>
            <person name="Reinders A."/>
            <person name="Roevekamp M."/>
            <person name="Sano R."/>
            <person name="Sawa S."/>
            <person name="Schmid M."/>
            <person name="Shirakawa M."/>
            <person name="Solano R."/>
            <person name="Spunde A."/>
            <person name="Suetsugu N."/>
            <person name="Sugano S."/>
            <person name="Sugiyama A."/>
            <person name="Sun R."/>
            <person name="Suzuki Y."/>
            <person name="Takenaka M."/>
            <person name="Takezawa D."/>
            <person name="Tomogane H."/>
            <person name="Tsuzuki M."/>
            <person name="Ueda T."/>
            <person name="Umeda M."/>
            <person name="Ward J."/>
            <person name="Watanabe Y."/>
            <person name="Yazaki K."/>
            <person name="Yokoyama R."/>
            <person name="Yoshitake Y."/>
            <person name="Yotsui I."/>
            <person name="Zachgo S."/>
            <person name="Schmutz J."/>
        </authorList>
    </citation>
    <scope>NUCLEOTIDE SEQUENCE [LARGE SCALE GENOMIC DNA]</scope>
</reference>
<dbReference type="FunFam" id="3.40.50.300:FF:002884">
    <property type="entry name" value="ATP-dependent DNA helicase"/>
    <property type="match status" value="1"/>
</dbReference>
<dbReference type="GO" id="GO:0043139">
    <property type="term" value="F:5'-3' DNA helicase activity"/>
    <property type="evidence" value="ECO:0007669"/>
    <property type="project" value="UniProtKB-EC"/>
</dbReference>
<comment type="similarity">
    <text evidence="1">Belongs to the helicase family.</text>
</comment>
<protein>
    <recommendedName>
        <fullName evidence="1">ATP-dependent DNA helicase</fullName>
        <ecNumber evidence="1">5.6.2.3</ecNumber>
    </recommendedName>
</protein>